<feature type="domain" description="DUF4236" evidence="2">
    <location>
        <begin position="3"/>
        <end position="52"/>
    </location>
</feature>
<proteinExistence type="predicted"/>
<dbReference type="Pfam" id="PF14020">
    <property type="entry name" value="DUF4236"/>
    <property type="match status" value="1"/>
</dbReference>
<organism evidence="3 4">
    <name type="scientific">Phormidesmis priestleyi Ana</name>
    <dbReference type="NCBI Taxonomy" id="1666911"/>
    <lineage>
        <taxon>Bacteria</taxon>
        <taxon>Bacillati</taxon>
        <taxon>Cyanobacteriota</taxon>
        <taxon>Cyanophyceae</taxon>
        <taxon>Leptolyngbyales</taxon>
        <taxon>Leptolyngbyaceae</taxon>
        <taxon>Phormidesmis</taxon>
    </lineage>
</organism>
<reference evidence="3 4" key="1">
    <citation type="submission" date="2015-09" db="EMBL/GenBank/DDBJ databases">
        <title>Identification and resolution of microdiversity through metagenomic sequencing of parallel consortia.</title>
        <authorList>
            <person name="Nelson W.C."/>
            <person name="Romine M.F."/>
            <person name="Lindemann S.R."/>
        </authorList>
    </citation>
    <scope>NUCLEOTIDE SEQUENCE [LARGE SCALE GENOMIC DNA]</scope>
    <source>
        <strain evidence="3">Ana</strain>
    </source>
</reference>
<sequence>MGLRLKKKIKLFPGLSLNLSKSGISASIKAGPVSWNSRSQKTSVNLPGPLSYQSNSSKAKGATKADLVNIARQAGLSGYSKLKKQELAALLKQHSLL</sequence>
<dbReference type="Pfam" id="PF07498">
    <property type="entry name" value="Rho_N"/>
    <property type="match status" value="1"/>
</dbReference>
<evidence type="ECO:0000313" key="4">
    <source>
        <dbReference type="Proteomes" id="UP000050465"/>
    </source>
</evidence>
<gene>
    <name evidence="3" type="ORF">HLUCCA11_20545</name>
</gene>
<protein>
    <submittedName>
        <fullName evidence="3">Transcription termination factor</fullName>
    </submittedName>
</protein>
<name>A0A0P7ZRZ3_9CYAN</name>
<evidence type="ECO:0000259" key="2">
    <source>
        <dbReference type="Pfam" id="PF14020"/>
    </source>
</evidence>
<dbReference type="InterPro" id="IPR025330">
    <property type="entry name" value="DUF4236"/>
</dbReference>
<evidence type="ECO:0000313" key="3">
    <source>
        <dbReference type="EMBL" id="KPQ32830.1"/>
    </source>
</evidence>
<accession>A0A0P7ZRZ3</accession>
<dbReference type="GO" id="GO:0006353">
    <property type="term" value="P:DNA-templated transcription termination"/>
    <property type="evidence" value="ECO:0007669"/>
    <property type="project" value="InterPro"/>
</dbReference>
<dbReference type="InterPro" id="IPR011112">
    <property type="entry name" value="Rho-like_N"/>
</dbReference>
<evidence type="ECO:0000259" key="1">
    <source>
        <dbReference type="Pfam" id="PF07498"/>
    </source>
</evidence>
<dbReference type="EMBL" id="LJZR01000045">
    <property type="protein sequence ID" value="KPQ32830.1"/>
    <property type="molecule type" value="Genomic_DNA"/>
</dbReference>
<comment type="caution">
    <text evidence="3">The sequence shown here is derived from an EMBL/GenBank/DDBJ whole genome shotgun (WGS) entry which is preliminary data.</text>
</comment>
<dbReference type="Proteomes" id="UP000050465">
    <property type="component" value="Unassembled WGS sequence"/>
</dbReference>
<feature type="domain" description="Rho termination factor-like N-terminal" evidence="1">
    <location>
        <begin position="65"/>
        <end position="95"/>
    </location>
</feature>
<dbReference type="AlphaFoldDB" id="A0A0P7ZRZ3"/>